<dbReference type="RefSeq" id="XP_044323031.1">
    <property type="nucleotide sequence ID" value="XM_044467096.1"/>
</dbReference>
<sequence length="471" mass="53202">MLSSKEPLGPGHAFPGDCYPSHLPSFEIPTDLFGPFPRHVHETREEAPIDVFRFEIAPDLFGSTHHRLLDAFEEEEEEEVVVVLAEKKERGFLESESESESELPSWDDILVGAGVEPVDGVNLSDLMDYDPLAVDADNEETNCPGKKFPEATAAKVDDIWSRIYTRRNIEYQKKCEEIEASEDENATFPSYPLKILPEATGLCVLRGFCHHREYKTHDTSTTRSSLGLRDPRLMLQIFAMHLSISESYSYPVSVYGIVAVRDALEPLRNLVFNRPCRDDAFTVDQDSLTLPLCSPRRGMYIVRDRALLEVDLWVKEEGDGSSDKQLLSLYAEFEGMYELDEMLDGEVSSDLGSLVIDYLLLDESVEAVIQVSAKIDCPHHMRFTAFTSGFDGEIVLFDDKFSGNGKLFQYVVAVKAEGKLDICLKMEESLFWWTFQEGAVGAVRFPDDSVLNYGQFEVTVLFAPKKFTMDD</sequence>
<dbReference type="Gramene" id="TraesJUL2B03G00905430.2">
    <property type="protein sequence ID" value="TraesJUL2B03G00905430.2"/>
    <property type="gene ID" value="TraesJUL2B03G00905430"/>
</dbReference>
<dbReference type="GeneID" id="123044368"/>
<dbReference type="Gramene" id="TraesARI2B03G00912010.1">
    <property type="protein sequence ID" value="TraesARI2B03G00912010.1"/>
    <property type="gene ID" value="TraesARI2B03G00912010"/>
</dbReference>
<dbReference type="PANTHER" id="PTHR33065:SF189">
    <property type="entry name" value="DUF6598 DOMAIN-CONTAINING PROTEIN"/>
    <property type="match status" value="1"/>
</dbReference>
<dbReference type="Gramene" id="TraesJUL2B03G00905430.1">
    <property type="protein sequence ID" value="TraesJUL2B03G00905430.1"/>
    <property type="gene ID" value="TraesJUL2B03G00905430"/>
</dbReference>
<reference evidence="2" key="1">
    <citation type="submission" date="2018-08" db="EMBL/GenBank/DDBJ databases">
        <authorList>
            <person name="Rossello M."/>
        </authorList>
    </citation>
    <scope>NUCLEOTIDE SEQUENCE [LARGE SCALE GENOMIC DNA]</scope>
    <source>
        <strain evidence="2">cv. Chinese Spring</strain>
    </source>
</reference>
<accession>A0A3B6C365</accession>
<proteinExistence type="predicted"/>
<dbReference type="Pfam" id="PF20241">
    <property type="entry name" value="DUF6598"/>
    <property type="match status" value="1"/>
</dbReference>
<dbReference type="Gramene" id="TraesCAD_scaffold_012014_01G000100.1">
    <property type="protein sequence ID" value="TraesCAD_scaffold_012014_01G000100.1"/>
    <property type="gene ID" value="TraesCAD_scaffold_012014_01G000100"/>
</dbReference>
<dbReference type="Gramene" id="TraesPARA_EIv1.0_0570110.1">
    <property type="protein sequence ID" value="TraesPARA_EIv1.0_0570110.1.CDS"/>
    <property type="gene ID" value="TraesPARA_EIv1.0_0570110"/>
</dbReference>
<dbReference type="Gramene" id="TraesWEE_scaffold_068769_01G000100.1">
    <property type="protein sequence ID" value="TraesWEE_scaffold_068769_01G000100.1"/>
    <property type="gene ID" value="TraesWEE_scaffold_068769_01G000100"/>
</dbReference>
<dbReference type="Gramene" id="TraesLDM2B03G00901650.1">
    <property type="protein sequence ID" value="TraesLDM2B03G00901650.1"/>
    <property type="gene ID" value="TraesLDM2B03G00901650"/>
</dbReference>
<dbReference type="Gramene" id="TraesCS2B02G213600.1">
    <property type="protein sequence ID" value="TraesCS2B02G213600.1"/>
    <property type="gene ID" value="TraesCS2B02G213600"/>
</dbReference>
<gene>
    <name evidence="2" type="primary">LOC123044368</name>
</gene>
<dbReference type="Gramene" id="TraesSTA2B03G00899120.1">
    <property type="protein sequence ID" value="TraesSTA2B03G00899120.1"/>
    <property type="gene ID" value="TraesSTA2B03G00899120"/>
</dbReference>
<evidence type="ECO:0000259" key="1">
    <source>
        <dbReference type="Pfam" id="PF20241"/>
    </source>
</evidence>
<keyword evidence="3" id="KW-1185">Reference proteome</keyword>
<dbReference type="PANTHER" id="PTHR33065">
    <property type="entry name" value="OS07G0486400 PROTEIN"/>
    <property type="match status" value="1"/>
</dbReference>
<name>A0A3B6C365_WHEAT</name>
<dbReference type="Gramene" id="TraesROB_scaffold_073086_01G000100.1">
    <property type="protein sequence ID" value="TraesROB_scaffold_073086_01G000100.1"/>
    <property type="gene ID" value="TraesROB_scaffold_073086_01G000100"/>
</dbReference>
<dbReference type="Gramene" id="TraesCLE_scaffold_154559_01G000100.1">
    <property type="protein sequence ID" value="TraesCLE_scaffold_154559_01G000100.1"/>
    <property type="gene ID" value="TraesCLE_scaffold_154559_01G000100"/>
</dbReference>
<evidence type="ECO:0000313" key="2">
    <source>
        <dbReference type="EnsemblPlants" id="TraesCS2B02G213600.1"/>
    </source>
</evidence>
<dbReference type="OMA" id="HPIACTD"/>
<feature type="domain" description="DUF6598" evidence="1">
    <location>
        <begin position="234"/>
        <end position="427"/>
    </location>
</feature>
<protein>
    <recommendedName>
        <fullName evidence="1">DUF6598 domain-containing protein</fullName>
    </recommendedName>
</protein>
<dbReference type="OrthoDB" id="613498at2759"/>
<dbReference type="Gramene" id="TraesJAG2B03G00899200.1">
    <property type="protein sequence ID" value="TraesJAG2B03G00899200.1"/>
    <property type="gene ID" value="TraesJAG2B03G00899200"/>
</dbReference>
<evidence type="ECO:0000313" key="3">
    <source>
        <dbReference type="Proteomes" id="UP000019116"/>
    </source>
</evidence>
<dbReference type="Gramene" id="TraesCS2B03G0514900.1">
    <property type="protein sequence ID" value="TraesCS2B03G0514900.1.CDS"/>
    <property type="gene ID" value="TraesCS2B03G0514900"/>
</dbReference>
<dbReference type="InterPro" id="IPR046533">
    <property type="entry name" value="DUF6598"/>
</dbReference>
<dbReference type="EnsemblPlants" id="TraesCS2B02G213600.1">
    <property type="protein sequence ID" value="TraesCS2B02G213600.1"/>
    <property type="gene ID" value="TraesCS2B02G213600"/>
</dbReference>
<dbReference type="PaxDb" id="4565-Traes_2BS_48B2AB466.1"/>
<dbReference type="AlphaFoldDB" id="A0A3B6C365"/>
<organism evidence="2">
    <name type="scientific">Triticum aestivum</name>
    <name type="common">Wheat</name>
    <dbReference type="NCBI Taxonomy" id="4565"/>
    <lineage>
        <taxon>Eukaryota</taxon>
        <taxon>Viridiplantae</taxon>
        <taxon>Streptophyta</taxon>
        <taxon>Embryophyta</taxon>
        <taxon>Tracheophyta</taxon>
        <taxon>Spermatophyta</taxon>
        <taxon>Magnoliopsida</taxon>
        <taxon>Liliopsida</taxon>
        <taxon>Poales</taxon>
        <taxon>Poaceae</taxon>
        <taxon>BOP clade</taxon>
        <taxon>Pooideae</taxon>
        <taxon>Triticodae</taxon>
        <taxon>Triticeae</taxon>
        <taxon>Triticinae</taxon>
        <taxon>Triticum</taxon>
    </lineage>
</organism>
<dbReference type="Gramene" id="TraesMAC2B03G00898760.1">
    <property type="protein sequence ID" value="TraesMAC2B03G00898760.1"/>
    <property type="gene ID" value="TraesMAC2B03G00898760"/>
</dbReference>
<dbReference type="Gramene" id="TraesNOR2B03G00912990.1">
    <property type="protein sequence ID" value="TraesNOR2B03G00912990.1"/>
    <property type="gene ID" value="TraesNOR2B03G00912990"/>
</dbReference>
<dbReference type="Gramene" id="TraesRN2B0100523200.1">
    <property type="protein sequence ID" value="TraesRN2B0100523200.1"/>
    <property type="gene ID" value="TraesRN2B0100523200"/>
</dbReference>
<dbReference type="Proteomes" id="UP000019116">
    <property type="component" value="Chromosome 2B"/>
</dbReference>
<reference evidence="2" key="2">
    <citation type="submission" date="2018-10" db="UniProtKB">
        <authorList>
            <consortium name="EnsemblPlants"/>
        </authorList>
    </citation>
    <scope>IDENTIFICATION</scope>
</reference>
<dbReference type="STRING" id="4565.A0A3B6C365"/>
<dbReference type="Gramene" id="TraesSYM2B03G00912200.1">
    <property type="protein sequence ID" value="TraesSYM2B03G00912200.1"/>
    <property type="gene ID" value="TraesSYM2B03G00912200"/>
</dbReference>